<gene>
    <name evidence="1" type="ORF">HMPREF1536_02708</name>
</gene>
<name>A0A0F5JBZ9_9BACT</name>
<dbReference type="Proteomes" id="UP000033035">
    <property type="component" value="Unassembled WGS sequence"/>
</dbReference>
<evidence type="ECO:0000313" key="2">
    <source>
        <dbReference type="Proteomes" id="UP000033035"/>
    </source>
</evidence>
<sequence>MSYNEPPEKFGSDTVVTVYYFVPCIDDCSGVRQYKSWIYFDGFD</sequence>
<keyword evidence="2" id="KW-1185">Reference proteome</keyword>
<dbReference type="EMBL" id="AQHW01000015">
    <property type="protein sequence ID" value="KKB55248.1"/>
    <property type="molecule type" value="Genomic_DNA"/>
</dbReference>
<proteinExistence type="predicted"/>
<dbReference type="AlphaFoldDB" id="A0A0F5JBZ9"/>
<dbReference type="HOGENOM" id="CLU_3219667_0_0_10"/>
<evidence type="ECO:0000313" key="1">
    <source>
        <dbReference type="EMBL" id="KKB55248.1"/>
    </source>
</evidence>
<comment type="caution">
    <text evidence="1">The sequence shown here is derived from an EMBL/GenBank/DDBJ whole genome shotgun (WGS) entry which is preliminary data.</text>
</comment>
<organism evidence="1 2">
    <name type="scientific">Parabacteroides gordonii MS-1 = DSM 23371</name>
    <dbReference type="NCBI Taxonomy" id="1203610"/>
    <lineage>
        <taxon>Bacteria</taxon>
        <taxon>Pseudomonadati</taxon>
        <taxon>Bacteroidota</taxon>
        <taxon>Bacteroidia</taxon>
        <taxon>Bacteroidales</taxon>
        <taxon>Tannerellaceae</taxon>
        <taxon>Parabacteroides</taxon>
    </lineage>
</organism>
<reference evidence="1 2" key="1">
    <citation type="submission" date="2013-04" db="EMBL/GenBank/DDBJ databases">
        <title>The Genome Sequence of Parabacteroides gordonii DSM 23371.</title>
        <authorList>
            <consortium name="The Broad Institute Genomics Platform"/>
            <person name="Earl A."/>
            <person name="Ward D."/>
            <person name="Feldgarden M."/>
            <person name="Gevers D."/>
            <person name="Martens E."/>
            <person name="Sakamoto M."/>
            <person name="Benno Y."/>
            <person name="Suzuki N."/>
            <person name="Matsunaga N."/>
            <person name="Koshihara K."/>
            <person name="Seki M."/>
            <person name="Komiya H."/>
            <person name="Walker B."/>
            <person name="Young S."/>
            <person name="Zeng Q."/>
            <person name="Gargeya S."/>
            <person name="Fitzgerald M."/>
            <person name="Haas B."/>
            <person name="Abouelleil A."/>
            <person name="Allen A.W."/>
            <person name="Alvarado L."/>
            <person name="Arachchi H.M."/>
            <person name="Berlin A.M."/>
            <person name="Chapman S.B."/>
            <person name="Gainer-Dewar J."/>
            <person name="Goldberg J."/>
            <person name="Griggs A."/>
            <person name="Gujja S."/>
            <person name="Hansen M."/>
            <person name="Howarth C."/>
            <person name="Imamovic A."/>
            <person name="Ireland A."/>
            <person name="Larimer J."/>
            <person name="McCowan C."/>
            <person name="Murphy C."/>
            <person name="Pearson M."/>
            <person name="Poon T.W."/>
            <person name="Priest M."/>
            <person name="Roberts A."/>
            <person name="Saif S."/>
            <person name="Shea T."/>
            <person name="Sisk P."/>
            <person name="Sykes S."/>
            <person name="Wortman J."/>
            <person name="Nusbaum C."/>
            <person name="Birren B."/>
        </authorList>
    </citation>
    <scope>NUCLEOTIDE SEQUENCE [LARGE SCALE GENOMIC DNA]</scope>
    <source>
        <strain evidence="1 2">MS-1</strain>
    </source>
</reference>
<protein>
    <submittedName>
        <fullName evidence="1">Uncharacterized protein</fullName>
    </submittedName>
</protein>
<accession>A0A0F5JBZ9</accession>